<evidence type="ECO:0000256" key="3">
    <source>
        <dbReference type="ARBA" id="ARBA00004174"/>
    </source>
</evidence>
<keyword evidence="12 14" id="KW-0503">Monooxygenase</keyword>
<keyword evidence="11 14" id="KW-0408">Iron</keyword>
<gene>
    <name evidence="16" type="primary">LOC112052407</name>
</gene>
<dbReference type="Gene3D" id="1.10.630.10">
    <property type="entry name" value="Cytochrome P450"/>
    <property type="match status" value="1"/>
</dbReference>
<evidence type="ECO:0000256" key="5">
    <source>
        <dbReference type="ARBA" id="ARBA00010617"/>
    </source>
</evidence>
<dbReference type="SUPFAM" id="SSF48264">
    <property type="entry name" value="Cytochrome P450"/>
    <property type="match status" value="1"/>
</dbReference>
<evidence type="ECO:0000256" key="4">
    <source>
        <dbReference type="ARBA" id="ARBA00004406"/>
    </source>
</evidence>
<dbReference type="InterPro" id="IPR017972">
    <property type="entry name" value="Cyt_P450_CS"/>
</dbReference>
<dbReference type="InterPro" id="IPR001128">
    <property type="entry name" value="Cyt_P450"/>
</dbReference>
<evidence type="ECO:0000256" key="12">
    <source>
        <dbReference type="ARBA" id="ARBA00023033"/>
    </source>
</evidence>
<keyword evidence="10 14" id="KW-0560">Oxidoreductase</keyword>
<comment type="cofactor">
    <cofactor evidence="1">
        <name>heme</name>
        <dbReference type="ChEBI" id="CHEBI:30413"/>
    </cofactor>
</comment>
<name>A0ABM3M0L4_BICAN</name>
<keyword evidence="7 14" id="KW-0479">Metal-binding</keyword>
<dbReference type="PROSITE" id="PS00086">
    <property type="entry name" value="CYTOCHROME_P450"/>
    <property type="match status" value="1"/>
</dbReference>
<evidence type="ECO:0000313" key="16">
    <source>
        <dbReference type="RefSeq" id="XP_052744862.1"/>
    </source>
</evidence>
<evidence type="ECO:0000256" key="9">
    <source>
        <dbReference type="ARBA" id="ARBA00022848"/>
    </source>
</evidence>
<feature type="non-terminal residue" evidence="16">
    <location>
        <position position="1"/>
    </location>
</feature>
<comment type="subcellular location">
    <subcellularLocation>
        <location evidence="4">Endoplasmic reticulum membrane</location>
        <topology evidence="4">Peripheral membrane protein</topology>
    </subcellularLocation>
    <subcellularLocation>
        <location evidence="3">Microsome membrane</location>
        <topology evidence="3">Peripheral membrane protein</topology>
    </subcellularLocation>
</comment>
<evidence type="ECO:0000256" key="6">
    <source>
        <dbReference type="ARBA" id="ARBA00022617"/>
    </source>
</evidence>
<evidence type="ECO:0000256" key="2">
    <source>
        <dbReference type="ARBA" id="ARBA00003690"/>
    </source>
</evidence>
<evidence type="ECO:0000256" key="1">
    <source>
        <dbReference type="ARBA" id="ARBA00001971"/>
    </source>
</evidence>
<comment type="similarity">
    <text evidence="5 14">Belongs to the cytochrome P450 family.</text>
</comment>
<accession>A0ABM3M0L4</accession>
<evidence type="ECO:0000256" key="8">
    <source>
        <dbReference type="ARBA" id="ARBA00022824"/>
    </source>
</evidence>
<dbReference type="Pfam" id="PF00067">
    <property type="entry name" value="p450"/>
    <property type="match status" value="1"/>
</dbReference>
<evidence type="ECO:0000256" key="7">
    <source>
        <dbReference type="ARBA" id="ARBA00022723"/>
    </source>
</evidence>
<sequence>HKQDKLSGITDPDDFYTVANTCLQKNFMYQFARPWLGDGLVTSDSSLWIAHRKLLNPAFSQTVLDGFMDVFNIQARRLVKDLEREVGKGPFDHYVYLRKNALEITFSTVFGVDLSDDKVLSDKYSHATEEIFEVIGERIQKFWLFSDFLFRYSSLKKKQDRNLKILHNMSNTVLKKRKEKYLKNGSKAVEEKIGGAKCKPFMDLLLELAIEKGAFTDQEIREHVDTMLFGSHDTTATALLFTMLLVASHPEVQEKIFEELHSVFGDEDRDVTKLDLSQLVYLDAVVKESIRMYPIAPVSGRELDQDVKLRNCTLRKGRSVFMLMYGAHRHPMWGPDAEQFKPERWLDPTSLPKNTAFVGFSIGKRICIGKTYAFMSMKTTLAHVYRHYRTSGDYSQMVLRIDVVLKAMSGHHITIDRRK</sequence>
<dbReference type="InterPro" id="IPR036396">
    <property type="entry name" value="Cyt_P450_sf"/>
</dbReference>
<dbReference type="PRINTS" id="PR00463">
    <property type="entry name" value="EP450I"/>
</dbReference>
<keyword evidence="13" id="KW-0472">Membrane</keyword>
<dbReference type="PANTHER" id="PTHR24291:SF189">
    <property type="entry name" value="CYTOCHROME P450 4C3-RELATED"/>
    <property type="match status" value="1"/>
</dbReference>
<dbReference type="Proteomes" id="UP001652582">
    <property type="component" value="Chromosome 24"/>
</dbReference>
<protein>
    <submittedName>
        <fullName evidence="16">Cytochrome P450 4V2-like</fullName>
    </submittedName>
</protein>
<keyword evidence="6 14" id="KW-0349">Heme</keyword>
<comment type="function">
    <text evidence="2">May be involved in the metabolism of insect hormones and in the breakdown of synthetic insecticides.</text>
</comment>
<keyword evidence="8" id="KW-0256">Endoplasmic reticulum</keyword>
<proteinExistence type="inferred from homology"/>
<organism evidence="15 16">
    <name type="scientific">Bicyclus anynana</name>
    <name type="common">Squinting bush brown butterfly</name>
    <dbReference type="NCBI Taxonomy" id="110368"/>
    <lineage>
        <taxon>Eukaryota</taxon>
        <taxon>Metazoa</taxon>
        <taxon>Ecdysozoa</taxon>
        <taxon>Arthropoda</taxon>
        <taxon>Hexapoda</taxon>
        <taxon>Insecta</taxon>
        <taxon>Pterygota</taxon>
        <taxon>Neoptera</taxon>
        <taxon>Endopterygota</taxon>
        <taxon>Lepidoptera</taxon>
        <taxon>Glossata</taxon>
        <taxon>Ditrysia</taxon>
        <taxon>Papilionoidea</taxon>
        <taxon>Nymphalidae</taxon>
        <taxon>Satyrinae</taxon>
        <taxon>Satyrini</taxon>
        <taxon>Mycalesina</taxon>
        <taxon>Bicyclus</taxon>
    </lineage>
</organism>
<evidence type="ECO:0000256" key="14">
    <source>
        <dbReference type="RuleBase" id="RU000461"/>
    </source>
</evidence>
<keyword evidence="9" id="KW-0492">Microsome</keyword>
<dbReference type="GeneID" id="112052407"/>
<keyword evidence="15" id="KW-1185">Reference proteome</keyword>
<dbReference type="PANTHER" id="PTHR24291">
    <property type="entry name" value="CYTOCHROME P450 FAMILY 4"/>
    <property type="match status" value="1"/>
</dbReference>
<evidence type="ECO:0000256" key="10">
    <source>
        <dbReference type="ARBA" id="ARBA00023002"/>
    </source>
</evidence>
<dbReference type="RefSeq" id="XP_052744862.1">
    <property type="nucleotide sequence ID" value="XM_052888902.1"/>
</dbReference>
<dbReference type="PRINTS" id="PR00385">
    <property type="entry name" value="P450"/>
</dbReference>
<reference evidence="16" key="1">
    <citation type="submission" date="2025-08" db="UniProtKB">
        <authorList>
            <consortium name="RefSeq"/>
        </authorList>
    </citation>
    <scope>IDENTIFICATION</scope>
</reference>
<evidence type="ECO:0000313" key="15">
    <source>
        <dbReference type="Proteomes" id="UP001652582"/>
    </source>
</evidence>
<dbReference type="InterPro" id="IPR050196">
    <property type="entry name" value="Cytochrome_P450_Monoox"/>
</dbReference>
<dbReference type="InterPro" id="IPR002401">
    <property type="entry name" value="Cyt_P450_E_grp-I"/>
</dbReference>
<evidence type="ECO:0000256" key="13">
    <source>
        <dbReference type="ARBA" id="ARBA00023136"/>
    </source>
</evidence>
<evidence type="ECO:0000256" key="11">
    <source>
        <dbReference type="ARBA" id="ARBA00023004"/>
    </source>
</evidence>